<evidence type="ECO:0000256" key="2">
    <source>
        <dbReference type="ARBA" id="ARBA00011738"/>
    </source>
</evidence>
<dbReference type="AlphaFoldDB" id="A0AAX4PBX9"/>
<dbReference type="InterPro" id="IPR035990">
    <property type="entry name" value="TIM_sf"/>
</dbReference>
<dbReference type="InterPro" id="IPR013785">
    <property type="entry name" value="Aldolase_TIM"/>
</dbReference>
<dbReference type="PANTHER" id="PTHR21139:SF2">
    <property type="entry name" value="TRIOSEPHOSPHATE ISOMERASE"/>
    <property type="match status" value="1"/>
</dbReference>
<keyword evidence="6" id="KW-1185">Reference proteome</keyword>
<name>A0AAX4PBX9_9CHLO</name>
<dbReference type="InterPro" id="IPR020861">
    <property type="entry name" value="Triosephosphate_isomerase_AS"/>
</dbReference>
<dbReference type="CDD" id="cd00311">
    <property type="entry name" value="TIM"/>
    <property type="match status" value="1"/>
</dbReference>
<evidence type="ECO:0000256" key="1">
    <source>
        <dbReference type="ARBA" id="ARBA00007422"/>
    </source>
</evidence>
<dbReference type="PROSITE" id="PS00171">
    <property type="entry name" value="TIM_1"/>
    <property type="match status" value="1"/>
</dbReference>
<dbReference type="Pfam" id="PF00121">
    <property type="entry name" value="TIM"/>
    <property type="match status" value="1"/>
</dbReference>
<protein>
    <submittedName>
        <fullName evidence="5">Triosephosphate isomerase</fullName>
    </submittedName>
</protein>
<dbReference type="NCBIfam" id="TIGR00419">
    <property type="entry name" value="tim"/>
    <property type="match status" value="1"/>
</dbReference>
<organism evidence="5 6">
    <name type="scientific">Chloropicon roscoffensis</name>
    <dbReference type="NCBI Taxonomy" id="1461544"/>
    <lineage>
        <taxon>Eukaryota</taxon>
        <taxon>Viridiplantae</taxon>
        <taxon>Chlorophyta</taxon>
        <taxon>Chloropicophyceae</taxon>
        <taxon>Chloropicales</taxon>
        <taxon>Chloropicaceae</taxon>
        <taxon>Chloropicon</taxon>
    </lineage>
</organism>
<dbReference type="PROSITE" id="PS51440">
    <property type="entry name" value="TIM_2"/>
    <property type="match status" value="1"/>
</dbReference>
<dbReference type="Proteomes" id="UP001472866">
    <property type="component" value="Chromosome 07"/>
</dbReference>
<gene>
    <name evidence="5" type="ORF">HKI87_07g49510</name>
</gene>
<dbReference type="InterPro" id="IPR022896">
    <property type="entry name" value="TrioseP_Isoase_bac/euk"/>
</dbReference>
<comment type="subunit">
    <text evidence="2">Homodimer.</text>
</comment>
<dbReference type="GO" id="GO:0004807">
    <property type="term" value="F:triose-phosphate isomerase activity"/>
    <property type="evidence" value="ECO:0007669"/>
    <property type="project" value="InterPro"/>
</dbReference>
<dbReference type="GO" id="GO:0006094">
    <property type="term" value="P:gluconeogenesis"/>
    <property type="evidence" value="ECO:0007669"/>
    <property type="project" value="TreeGrafter"/>
</dbReference>
<dbReference type="Gene3D" id="3.20.20.70">
    <property type="entry name" value="Aldolase class I"/>
    <property type="match status" value="1"/>
</dbReference>
<dbReference type="EMBL" id="CP151507">
    <property type="protein sequence ID" value="WZN63403.1"/>
    <property type="molecule type" value="Genomic_DNA"/>
</dbReference>
<comment type="pathway">
    <text evidence="4">Carbohydrate biosynthesis.</text>
</comment>
<dbReference type="GO" id="GO:0046166">
    <property type="term" value="P:glyceraldehyde-3-phosphate biosynthetic process"/>
    <property type="evidence" value="ECO:0007669"/>
    <property type="project" value="TreeGrafter"/>
</dbReference>
<dbReference type="HAMAP" id="MF_00147_B">
    <property type="entry name" value="TIM_B"/>
    <property type="match status" value="1"/>
</dbReference>
<accession>A0AAX4PBX9</accession>
<proteinExistence type="inferred from homology"/>
<evidence type="ECO:0000256" key="4">
    <source>
        <dbReference type="ARBA" id="ARBA00024331"/>
    </source>
</evidence>
<dbReference type="InterPro" id="IPR000652">
    <property type="entry name" value="Triosephosphate_isomerase"/>
</dbReference>
<dbReference type="GO" id="GO:0006096">
    <property type="term" value="P:glycolytic process"/>
    <property type="evidence" value="ECO:0007669"/>
    <property type="project" value="InterPro"/>
</dbReference>
<dbReference type="FunFam" id="3.20.20.70:FF:000025">
    <property type="entry name" value="Triosephosphate isomerase"/>
    <property type="match status" value="1"/>
</dbReference>
<evidence type="ECO:0000313" key="6">
    <source>
        <dbReference type="Proteomes" id="UP001472866"/>
    </source>
</evidence>
<sequence length="285" mass="30481">MARLMQLSLRGARGLTGRPTSSRRLVTRCGTSGKFWIGGNWKSNGTAESVSKLVDELNSGTVPSNTEVIVSPTFLQIPYVSQNLDQTKFAVSAQNCWVEGYGAYTGEISAEALADAGLNWVILGHSERRALNEESNELVADKTKKALDTGLSVIACIGETLEQRESGEMFNVLDAQLAAIADKVSDWSKIVVAYEPVWAIGTGVVATPDQAQEVHAYLRKWFADKVSADVSKSIRVVYGGSVNAENCAELATKEDVDGFLVGGASLKGPDFLVIANAFETQAVSA</sequence>
<dbReference type="PANTHER" id="PTHR21139">
    <property type="entry name" value="TRIOSEPHOSPHATE ISOMERASE"/>
    <property type="match status" value="1"/>
</dbReference>
<dbReference type="GO" id="GO:0019563">
    <property type="term" value="P:glycerol catabolic process"/>
    <property type="evidence" value="ECO:0007669"/>
    <property type="project" value="TreeGrafter"/>
</dbReference>
<comment type="similarity">
    <text evidence="1">Belongs to the triosephosphate isomerase family.</text>
</comment>
<dbReference type="GO" id="GO:0005829">
    <property type="term" value="C:cytosol"/>
    <property type="evidence" value="ECO:0007669"/>
    <property type="project" value="TreeGrafter"/>
</dbReference>
<keyword evidence="3 5" id="KW-0413">Isomerase</keyword>
<dbReference type="SUPFAM" id="SSF51351">
    <property type="entry name" value="Triosephosphate isomerase (TIM)"/>
    <property type="match status" value="1"/>
</dbReference>
<evidence type="ECO:0000313" key="5">
    <source>
        <dbReference type="EMBL" id="WZN63403.1"/>
    </source>
</evidence>
<evidence type="ECO:0000256" key="3">
    <source>
        <dbReference type="ARBA" id="ARBA00023235"/>
    </source>
</evidence>
<reference evidence="5 6" key="1">
    <citation type="submission" date="2024-03" db="EMBL/GenBank/DDBJ databases">
        <title>Complete genome sequence of the green alga Chloropicon roscoffensis RCC1871.</title>
        <authorList>
            <person name="Lemieux C."/>
            <person name="Pombert J.-F."/>
            <person name="Otis C."/>
            <person name="Turmel M."/>
        </authorList>
    </citation>
    <scope>NUCLEOTIDE SEQUENCE [LARGE SCALE GENOMIC DNA]</scope>
    <source>
        <strain evidence="5 6">RCC1871</strain>
    </source>
</reference>